<evidence type="ECO:0000259" key="3">
    <source>
        <dbReference type="PROSITE" id="PS50835"/>
    </source>
</evidence>
<dbReference type="InterPro" id="IPR003598">
    <property type="entry name" value="Ig_sub2"/>
</dbReference>
<evidence type="ECO:0000313" key="5">
    <source>
        <dbReference type="Proteomes" id="UP000694580"/>
    </source>
</evidence>
<feature type="domain" description="Ig-like" evidence="3">
    <location>
        <begin position="13"/>
        <end position="93"/>
    </location>
</feature>
<reference evidence="4" key="3">
    <citation type="submission" date="2025-09" db="UniProtKB">
        <authorList>
            <consortium name="Ensembl"/>
        </authorList>
    </citation>
    <scope>IDENTIFICATION</scope>
</reference>
<reference evidence="4 5" key="1">
    <citation type="submission" date="2020-06" db="EMBL/GenBank/DDBJ databases">
        <authorList>
            <consortium name="Wellcome Sanger Institute Data Sharing"/>
        </authorList>
    </citation>
    <scope>NUCLEOTIDE SEQUENCE [LARGE SCALE GENOMIC DNA]</scope>
</reference>
<feature type="domain" description="Ig-like" evidence="3">
    <location>
        <begin position="108"/>
        <end position="196"/>
    </location>
</feature>
<dbReference type="GO" id="GO:0006955">
    <property type="term" value="P:immune response"/>
    <property type="evidence" value="ECO:0007669"/>
    <property type="project" value="TreeGrafter"/>
</dbReference>
<dbReference type="AlphaFoldDB" id="A0AAY3ZYZ8"/>
<dbReference type="Gene3D" id="2.60.40.10">
    <property type="entry name" value="Immunoglobulins"/>
    <property type="match status" value="3"/>
</dbReference>
<dbReference type="SMART" id="SM00409">
    <property type="entry name" value="IG"/>
    <property type="match status" value="3"/>
</dbReference>
<keyword evidence="5" id="KW-1185">Reference proteome</keyword>
<keyword evidence="1" id="KW-0732">Signal</keyword>
<evidence type="ECO:0000313" key="4">
    <source>
        <dbReference type="Ensembl" id="ENSDCDP00010000096.1"/>
    </source>
</evidence>
<dbReference type="GeneTree" id="ENSGT00940000162700"/>
<evidence type="ECO:0000256" key="1">
    <source>
        <dbReference type="ARBA" id="ARBA00022729"/>
    </source>
</evidence>
<sequence length="289" mass="32402">MSNAYRVTVSERPQAVLRVPPHNWLSEGDSATLSCEVEGSATGWRFLWYRVDSTVKHTLLHRNDGSYSLSPAAIKHTGLYVCRAERGEPAYYTKYSRPQPLWITGSSPAASVVISPNRSQHFTYSTFSLSCDVQDNSSGWRLRWFTGREWLECPSSWSSEMGHTCTISYPYTSDSGVYWCQSDSRATSLAINVTVHDGDVILESPAQPVIEGNPLTLRCMHRSEPTSLSADFYKDGLRLQTQSTGHMTIPAVSKIHEGLYHCRSPDRGTSPKSWVSVSIFLSDIFMKLF</sequence>
<dbReference type="InterPro" id="IPR007110">
    <property type="entry name" value="Ig-like_dom"/>
</dbReference>
<dbReference type="InterPro" id="IPR050488">
    <property type="entry name" value="Ig_Fc_receptor"/>
</dbReference>
<protein>
    <recommendedName>
        <fullName evidence="3">Ig-like domain-containing protein</fullName>
    </recommendedName>
</protein>
<dbReference type="InterPro" id="IPR003599">
    <property type="entry name" value="Ig_sub"/>
</dbReference>
<name>A0AAY3ZYZ8_9TELE</name>
<dbReference type="Pfam" id="PF13895">
    <property type="entry name" value="Ig_2"/>
    <property type="match status" value="1"/>
</dbReference>
<dbReference type="Ensembl" id="ENSDCDT00010000100.1">
    <property type="protein sequence ID" value="ENSDCDP00010000096.1"/>
    <property type="gene ID" value="ENSDCDG00010000053.1"/>
</dbReference>
<dbReference type="PROSITE" id="PS50835">
    <property type="entry name" value="IG_LIKE"/>
    <property type="match status" value="3"/>
</dbReference>
<evidence type="ECO:0000256" key="2">
    <source>
        <dbReference type="ARBA" id="ARBA00023157"/>
    </source>
</evidence>
<organism evidence="4 5">
    <name type="scientific">Denticeps clupeoides</name>
    <name type="common">denticle herring</name>
    <dbReference type="NCBI Taxonomy" id="299321"/>
    <lineage>
        <taxon>Eukaryota</taxon>
        <taxon>Metazoa</taxon>
        <taxon>Chordata</taxon>
        <taxon>Craniata</taxon>
        <taxon>Vertebrata</taxon>
        <taxon>Euteleostomi</taxon>
        <taxon>Actinopterygii</taxon>
        <taxon>Neopterygii</taxon>
        <taxon>Teleostei</taxon>
        <taxon>Clupei</taxon>
        <taxon>Clupeiformes</taxon>
        <taxon>Denticipitoidei</taxon>
        <taxon>Denticipitidae</taxon>
        <taxon>Denticeps</taxon>
    </lineage>
</organism>
<feature type="domain" description="Ig-like" evidence="3">
    <location>
        <begin position="198"/>
        <end position="278"/>
    </location>
</feature>
<dbReference type="SUPFAM" id="SSF48726">
    <property type="entry name" value="Immunoglobulin"/>
    <property type="match status" value="3"/>
</dbReference>
<dbReference type="CDD" id="cd00096">
    <property type="entry name" value="Ig"/>
    <property type="match status" value="1"/>
</dbReference>
<dbReference type="InterPro" id="IPR013783">
    <property type="entry name" value="Ig-like_fold"/>
</dbReference>
<reference evidence="4" key="2">
    <citation type="submission" date="2025-08" db="UniProtKB">
        <authorList>
            <consortium name="Ensembl"/>
        </authorList>
    </citation>
    <scope>IDENTIFICATION</scope>
</reference>
<proteinExistence type="predicted"/>
<dbReference type="Proteomes" id="UP000694580">
    <property type="component" value="Chromosome 1"/>
</dbReference>
<dbReference type="GO" id="GO:0004888">
    <property type="term" value="F:transmembrane signaling receptor activity"/>
    <property type="evidence" value="ECO:0007669"/>
    <property type="project" value="TreeGrafter"/>
</dbReference>
<dbReference type="GO" id="GO:0009897">
    <property type="term" value="C:external side of plasma membrane"/>
    <property type="evidence" value="ECO:0007669"/>
    <property type="project" value="TreeGrafter"/>
</dbReference>
<dbReference type="SMART" id="SM00408">
    <property type="entry name" value="IGc2"/>
    <property type="match status" value="2"/>
</dbReference>
<dbReference type="PANTHER" id="PTHR11481">
    <property type="entry name" value="IMMUNOGLOBULIN FC RECEPTOR"/>
    <property type="match status" value="1"/>
</dbReference>
<dbReference type="Pfam" id="PF13927">
    <property type="entry name" value="Ig_3"/>
    <property type="match status" value="1"/>
</dbReference>
<accession>A0AAY3ZYZ8</accession>
<keyword evidence="2" id="KW-1015">Disulfide bond</keyword>
<dbReference type="InterPro" id="IPR036179">
    <property type="entry name" value="Ig-like_dom_sf"/>
</dbReference>
<dbReference type="GO" id="GO:0007166">
    <property type="term" value="P:cell surface receptor signaling pathway"/>
    <property type="evidence" value="ECO:0007669"/>
    <property type="project" value="TreeGrafter"/>
</dbReference>
<dbReference type="PANTHER" id="PTHR11481:SF64">
    <property type="entry name" value="FC RECEPTOR-LIKE PROTEIN 4"/>
    <property type="match status" value="1"/>
</dbReference>